<feature type="domain" description="Myb-like" evidence="2">
    <location>
        <begin position="477"/>
        <end position="530"/>
    </location>
</feature>
<feature type="region of interest" description="Disordered" evidence="1">
    <location>
        <begin position="267"/>
        <end position="483"/>
    </location>
</feature>
<evidence type="ECO:0000259" key="2">
    <source>
        <dbReference type="SMART" id="SM00717"/>
    </source>
</evidence>
<dbReference type="Proteomes" id="UP000053815">
    <property type="component" value="Unassembled WGS sequence"/>
</dbReference>
<accession>A0A0C9LZH8</accession>
<evidence type="ECO:0000313" key="3">
    <source>
        <dbReference type="EMBL" id="GAN00646.1"/>
    </source>
</evidence>
<protein>
    <recommendedName>
        <fullName evidence="2">Myb-like domain-containing protein</fullName>
    </recommendedName>
</protein>
<proteinExistence type="predicted"/>
<feature type="compositionally biased region" description="Acidic residues" evidence="1">
    <location>
        <begin position="325"/>
        <end position="337"/>
    </location>
</feature>
<dbReference type="CDD" id="cd11660">
    <property type="entry name" value="SANT_TRF"/>
    <property type="match status" value="1"/>
</dbReference>
<name>A0A0C9LZH8_9FUNG</name>
<dbReference type="SMART" id="SM00717">
    <property type="entry name" value="SANT"/>
    <property type="match status" value="1"/>
</dbReference>
<dbReference type="OrthoDB" id="3366990at2759"/>
<reference evidence="3" key="1">
    <citation type="submission" date="2014-09" db="EMBL/GenBank/DDBJ databases">
        <title>Draft genome sequence of an oleaginous Mucoromycotina fungus Mucor ambiguus NBRC6742.</title>
        <authorList>
            <person name="Takeda I."/>
            <person name="Yamane N."/>
            <person name="Morita T."/>
            <person name="Tamano K."/>
            <person name="Machida M."/>
            <person name="Baker S."/>
            <person name="Koike H."/>
        </authorList>
    </citation>
    <scope>NUCLEOTIDE SEQUENCE</scope>
    <source>
        <strain evidence="3">NBRC 6742</strain>
    </source>
</reference>
<feature type="compositionally biased region" description="Polar residues" evidence="1">
    <location>
        <begin position="338"/>
        <end position="348"/>
    </location>
</feature>
<dbReference type="InterPro" id="IPR009057">
    <property type="entry name" value="Homeodomain-like_sf"/>
</dbReference>
<feature type="compositionally biased region" description="Low complexity" evidence="1">
    <location>
        <begin position="291"/>
        <end position="305"/>
    </location>
</feature>
<dbReference type="STRING" id="91626.A0A0C9LZH8"/>
<feature type="compositionally biased region" description="Acidic residues" evidence="1">
    <location>
        <begin position="281"/>
        <end position="290"/>
    </location>
</feature>
<gene>
    <name evidence="3" type="ORF">MAM1_0001d00068</name>
</gene>
<evidence type="ECO:0000313" key="4">
    <source>
        <dbReference type="Proteomes" id="UP000053815"/>
    </source>
</evidence>
<keyword evidence="4" id="KW-1185">Reference proteome</keyword>
<feature type="compositionally biased region" description="Polar residues" evidence="1">
    <location>
        <begin position="306"/>
        <end position="322"/>
    </location>
</feature>
<dbReference type="EMBL" id="DF836290">
    <property type="protein sequence ID" value="GAN00646.1"/>
    <property type="molecule type" value="Genomic_DNA"/>
</dbReference>
<sequence length="549" mass="61791">MMVSKEVLVETMEECAAQAASILYCIVRNNADAKIDDLYNNLKASKQFLYGDSLFRHTDSLLSRLKKNETVNEDEKAQIKKLVAQIDLALFAYNISRINEYQTCANAFFQRAVPCFNKYTKGEIQLFLTLRLYLLRQAMNTDRAANTIELINKYFSKDPKTYFFGDESSEKESSEKEAGRRQIMMVVGIISEFLCSNVRDLRSKVRFGATLITNKFLKEFIQYRLDDTFSCEPDREIEEGFPETEDEMKALVDELFNEDFIEEVTAVADDSNTESYTLESSESEGNDSDLESCSIESDSDSSSSSQATNEKNSTDIPANSPASREDEEDELIDEEESTAGNTSKTRSNASRHRITDEQPGARPVTAQEADFSDDAGVGSSRRSSAASASSNDASGSRRRRRSSHSSAQNPRKRRATENGSRRSSVSDSNVDNTPVNAEENVEKEAVAPSVSPPAPVFHICDDGKVRKIPPAPKIRGKPQRWTQQEVQALEEGLRIFKRKAWSSIHDMFSDVLGSHTPTQLKEKSKNEVRRRQKLGIPLEGFQYYLNPQE</sequence>
<organism evidence="3">
    <name type="scientific">Mucor ambiguus</name>
    <dbReference type="NCBI Taxonomy" id="91626"/>
    <lineage>
        <taxon>Eukaryota</taxon>
        <taxon>Fungi</taxon>
        <taxon>Fungi incertae sedis</taxon>
        <taxon>Mucoromycota</taxon>
        <taxon>Mucoromycotina</taxon>
        <taxon>Mucoromycetes</taxon>
        <taxon>Mucorales</taxon>
        <taxon>Mucorineae</taxon>
        <taxon>Mucoraceae</taxon>
        <taxon>Mucor</taxon>
    </lineage>
</organism>
<feature type="compositionally biased region" description="Low complexity" evidence="1">
    <location>
        <begin position="421"/>
        <end position="438"/>
    </location>
</feature>
<dbReference type="SUPFAM" id="SSF46689">
    <property type="entry name" value="Homeodomain-like"/>
    <property type="match status" value="1"/>
</dbReference>
<dbReference type="AlphaFoldDB" id="A0A0C9LZH8"/>
<dbReference type="InterPro" id="IPR001005">
    <property type="entry name" value="SANT/Myb"/>
</dbReference>
<evidence type="ECO:0000256" key="1">
    <source>
        <dbReference type="SAM" id="MobiDB-lite"/>
    </source>
</evidence>
<feature type="compositionally biased region" description="Low complexity" evidence="1">
    <location>
        <begin position="374"/>
        <end position="394"/>
    </location>
</feature>
<dbReference type="Gene3D" id="1.10.246.220">
    <property type="match status" value="1"/>
</dbReference>